<keyword evidence="10" id="KW-0119">Carbohydrate metabolism</keyword>
<dbReference type="SUPFAM" id="SSF51445">
    <property type="entry name" value="(Trans)glycosidases"/>
    <property type="match status" value="1"/>
</dbReference>
<feature type="compositionally biased region" description="Polar residues" evidence="16">
    <location>
        <begin position="69"/>
        <end position="81"/>
    </location>
</feature>
<comment type="function">
    <text evidence="13">Glucanases play a role in cell expansion during growth, in cell-cell fusion during mating, and in spore release during sporulation. This enzyme may be involved in beta-glucan degradation. Active on laminarin and lichenan.</text>
</comment>
<keyword evidence="19" id="KW-1185">Reference proteome</keyword>
<dbReference type="EMBL" id="MU853632">
    <property type="protein sequence ID" value="KAK4140414.1"/>
    <property type="molecule type" value="Genomic_DNA"/>
</dbReference>
<evidence type="ECO:0000256" key="14">
    <source>
        <dbReference type="ARBA" id="ARBA00042373"/>
    </source>
</evidence>
<feature type="compositionally biased region" description="Low complexity" evidence="16">
    <location>
        <begin position="438"/>
        <end position="455"/>
    </location>
</feature>
<feature type="region of interest" description="Disordered" evidence="16">
    <location>
        <begin position="1"/>
        <end position="166"/>
    </location>
</feature>
<feature type="transmembrane region" description="Helical" evidence="17">
    <location>
        <begin position="405"/>
        <end position="428"/>
    </location>
</feature>
<evidence type="ECO:0000256" key="15">
    <source>
        <dbReference type="ARBA" id="ARBA00043078"/>
    </source>
</evidence>
<feature type="compositionally biased region" description="Low complexity" evidence="16">
    <location>
        <begin position="223"/>
        <end position="234"/>
    </location>
</feature>
<evidence type="ECO:0000256" key="17">
    <source>
        <dbReference type="SAM" id="Phobius"/>
    </source>
</evidence>
<keyword evidence="9" id="KW-0325">Glycoprotein</keyword>
<evidence type="ECO:0000256" key="1">
    <source>
        <dbReference type="ARBA" id="ARBA00000382"/>
    </source>
</evidence>
<evidence type="ECO:0000256" key="5">
    <source>
        <dbReference type="ARBA" id="ARBA00022475"/>
    </source>
</evidence>
<evidence type="ECO:0000256" key="7">
    <source>
        <dbReference type="ARBA" id="ARBA00022968"/>
    </source>
</evidence>
<comment type="subcellular location">
    <subcellularLocation>
        <location evidence="2">Cell membrane</location>
        <topology evidence="2">Single-pass type II membrane protein</topology>
    </subcellularLocation>
</comment>
<dbReference type="FunFam" id="3.20.20.80:FF:000151">
    <property type="entry name" value="Glucan endo-1,3-beta-glucosidase btgC"/>
    <property type="match status" value="1"/>
</dbReference>
<keyword evidence="17" id="KW-0812">Transmembrane</keyword>
<reference evidence="18" key="2">
    <citation type="submission" date="2023-05" db="EMBL/GenBank/DDBJ databases">
        <authorList>
            <consortium name="Lawrence Berkeley National Laboratory"/>
            <person name="Steindorff A."/>
            <person name="Hensen N."/>
            <person name="Bonometti L."/>
            <person name="Westerberg I."/>
            <person name="Brannstrom I.O."/>
            <person name="Guillou S."/>
            <person name="Cros-Aarteil S."/>
            <person name="Calhoun S."/>
            <person name="Haridas S."/>
            <person name="Kuo A."/>
            <person name="Mondo S."/>
            <person name="Pangilinan J."/>
            <person name="Riley R."/>
            <person name="Labutti K."/>
            <person name="Andreopoulos B."/>
            <person name="Lipzen A."/>
            <person name="Chen C."/>
            <person name="Yanf M."/>
            <person name="Daum C."/>
            <person name="Ng V."/>
            <person name="Clum A."/>
            <person name="Ohm R."/>
            <person name="Martin F."/>
            <person name="Silar P."/>
            <person name="Natvig D."/>
            <person name="Lalanne C."/>
            <person name="Gautier V."/>
            <person name="Ament-Velasquez S.L."/>
            <person name="Kruys A."/>
            <person name="Hutchinson M.I."/>
            <person name="Powell A.J."/>
            <person name="Barry K."/>
            <person name="Miller A.N."/>
            <person name="Grigoriev I.V."/>
            <person name="Debuchy R."/>
            <person name="Gladieux P."/>
            <person name="Thoren M.H."/>
            <person name="Johannesson H."/>
        </authorList>
    </citation>
    <scope>NUCLEOTIDE SEQUENCE</scope>
    <source>
        <strain evidence="18">CBS 141.50</strain>
    </source>
</reference>
<dbReference type="GO" id="GO:0042973">
    <property type="term" value="F:glucan endo-1,3-beta-D-glucosidase activity"/>
    <property type="evidence" value="ECO:0007669"/>
    <property type="project" value="UniProtKB-EC"/>
</dbReference>
<evidence type="ECO:0000256" key="13">
    <source>
        <dbReference type="ARBA" id="ARBA00037649"/>
    </source>
</evidence>
<evidence type="ECO:0000256" key="9">
    <source>
        <dbReference type="ARBA" id="ARBA00023180"/>
    </source>
</evidence>
<dbReference type="GO" id="GO:0071555">
    <property type="term" value="P:cell wall organization"/>
    <property type="evidence" value="ECO:0007669"/>
    <property type="project" value="UniProtKB-KW"/>
</dbReference>
<dbReference type="Gene3D" id="3.20.20.80">
    <property type="entry name" value="Glycosidases"/>
    <property type="match status" value="1"/>
</dbReference>
<dbReference type="GO" id="GO:0005886">
    <property type="term" value="C:plasma membrane"/>
    <property type="evidence" value="ECO:0007669"/>
    <property type="project" value="UniProtKB-SubCell"/>
</dbReference>
<evidence type="ECO:0000256" key="3">
    <source>
        <dbReference type="ARBA" id="ARBA00008773"/>
    </source>
</evidence>
<comment type="similarity">
    <text evidence="3">Belongs to the glycosyl hydrolase 17 family.</text>
</comment>
<feature type="compositionally biased region" description="Low complexity" evidence="16">
    <location>
        <begin position="189"/>
        <end position="198"/>
    </location>
</feature>
<evidence type="ECO:0000256" key="11">
    <source>
        <dbReference type="ARBA" id="ARBA00023316"/>
    </source>
</evidence>
<dbReference type="PANTHER" id="PTHR16631">
    <property type="entry name" value="GLUCAN 1,3-BETA-GLUCOSIDASE"/>
    <property type="match status" value="1"/>
</dbReference>
<evidence type="ECO:0000256" key="8">
    <source>
        <dbReference type="ARBA" id="ARBA00023136"/>
    </source>
</evidence>
<organism evidence="18 19">
    <name type="scientific">Dichotomopilus funicola</name>
    <dbReference type="NCBI Taxonomy" id="1934379"/>
    <lineage>
        <taxon>Eukaryota</taxon>
        <taxon>Fungi</taxon>
        <taxon>Dikarya</taxon>
        <taxon>Ascomycota</taxon>
        <taxon>Pezizomycotina</taxon>
        <taxon>Sordariomycetes</taxon>
        <taxon>Sordariomycetidae</taxon>
        <taxon>Sordariales</taxon>
        <taxon>Chaetomiaceae</taxon>
        <taxon>Dichotomopilus</taxon>
    </lineage>
</organism>
<dbReference type="PANTHER" id="PTHR16631:SF17">
    <property type="entry name" value="GLUCAN ENDO-1,3-BETA-GLUCOSIDASE BTGC"/>
    <property type="match status" value="1"/>
</dbReference>
<keyword evidence="7" id="KW-0735">Signal-anchor</keyword>
<comment type="catalytic activity">
    <reaction evidence="1">
        <text>Hydrolysis of (1-&gt;3)-beta-D-glucosidic linkages in (1-&gt;3)-beta-D-glucans.</text>
        <dbReference type="EC" id="3.2.1.39"/>
    </reaction>
</comment>
<dbReference type="EC" id="3.2.1.39" evidence="4"/>
<feature type="compositionally biased region" description="Polar residues" evidence="16">
    <location>
        <begin position="52"/>
        <end position="61"/>
    </location>
</feature>
<dbReference type="InterPro" id="IPR050732">
    <property type="entry name" value="Beta-glucan_modifiers"/>
</dbReference>
<keyword evidence="6 18" id="KW-0378">Hydrolase</keyword>
<dbReference type="RefSeq" id="XP_062633785.1">
    <property type="nucleotide sequence ID" value="XM_062778317.1"/>
</dbReference>
<dbReference type="InterPro" id="IPR017853">
    <property type="entry name" value="GH"/>
</dbReference>
<sequence>MAQPRYYSEEDMAERQPLGASAAPSPPRHYRQYQQPYQDQPEPYDQYHAPPASSSQYQQRPVRNRSSDRAPSQRRNSQEFANSNGNGNGGRGAGYASYNNNTSTGPVPIPSGGYGGSGSPQRSGRNRGSPQRGSDRRSWGQGTSYPPPAHAGRPFPQHTVTSGSDNYSYAAAGGMAGIAMNNVAEHHQQQPQPGHEQPASGSVYSERSMRAPGDYYPGDRSSRSSFHSSLHGLSAGPAGSGYATPGQRTPSRIGGEIYTDDPYQNLSRHQDSTLGMVNPHDIADDGDDGLEYGRKGPRTSMLSLGSSHRGTGVGVGAAAAAAGGVGAGAVLGGLGSRNGSGNVAHNSQYAPVNAGSASAFGDAASAGSGGGGIYNGSGVPVATGGEKPWQANATPKGRGKKWKMFLMIGIAVLIIAGVVLGIVFGVVLKRDGGGAAGGTNSDGSSGDTSSASGDTQANGDLNINSAEIQALMNNPDLRKVFPGIDYTPINSQYPECKKNPPSQNNVTRDLAVLSQMTNVVRLYGTDCNQTQMLIHAVNQLQLQDKIKIWLGVWQDNNKDTNARQLSQMWDILDQYGDKYFRGIIVANEILFRQQMTITELGTLLESVRDKLKSKGMSLPVATSDLGDDWTAGLAAQSDAIMANIHPFFAGTKVADAADWTTYFWGNKTETFLKKDKSMNIIAETGWPSQGGTACGNDWETDCPDKAVAGIDELNVFMEDWVCGALETETEYFWFEAFDEPWKFRYNTEGKQWEDHWGLMTVDRKLKDGVKIPDCGGKRVKD</sequence>
<evidence type="ECO:0000256" key="12">
    <source>
        <dbReference type="ARBA" id="ARBA00023326"/>
    </source>
</evidence>
<feature type="compositionally biased region" description="Low complexity" evidence="16">
    <location>
        <begin position="32"/>
        <end position="48"/>
    </location>
</feature>
<comment type="caution">
    <text evidence="18">The sequence shown here is derived from an EMBL/GenBank/DDBJ whole genome shotgun (WGS) entry which is preliminary data.</text>
</comment>
<feature type="compositionally biased region" description="Low complexity" evidence="16">
    <location>
        <begin position="119"/>
        <end position="130"/>
    </location>
</feature>
<dbReference type="GO" id="GO:0005576">
    <property type="term" value="C:extracellular region"/>
    <property type="evidence" value="ECO:0007669"/>
    <property type="project" value="TreeGrafter"/>
</dbReference>
<evidence type="ECO:0000313" key="19">
    <source>
        <dbReference type="Proteomes" id="UP001302676"/>
    </source>
</evidence>
<reference evidence="18" key="1">
    <citation type="journal article" date="2023" name="Mol. Phylogenet. Evol.">
        <title>Genome-scale phylogeny and comparative genomics of the fungal order Sordariales.</title>
        <authorList>
            <person name="Hensen N."/>
            <person name="Bonometti L."/>
            <person name="Westerberg I."/>
            <person name="Brannstrom I.O."/>
            <person name="Guillou S."/>
            <person name="Cros-Aarteil S."/>
            <person name="Calhoun S."/>
            <person name="Haridas S."/>
            <person name="Kuo A."/>
            <person name="Mondo S."/>
            <person name="Pangilinan J."/>
            <person name="Riley R."/>
            <person name="LaButti K."/>
            <person name="Andreopoulos B."/>
            <person name="Lipzen A."/>
            <person name="Chen C."/>
            <person name="Yan M."/>
            <person name="Daum C."/>
            <person name="Ng V."/>
            <person name="Clum A."/>
            <person name="Steindorff A."/>
            <person name="Ohm R.A."/>
            <person name="Martin F."/>
            <person name="Silar P."/>
            <person name="Natvig D.O."/>
            <person name="Lalanne C."/>
            <person name="Gautier V."/>
            <person name="Ament-Velasquez S.L."/>
            <person name="Kruys A."/>
            <person name="Hutchinson M.I."/>
            <person name="Powell A.J."/>
            <person name="Barry K."/>
            <person name="Miller A.N."/>
            <person name="Grigoriev I.V."/>
            <person name="Debuchy R."/>
            <person name="Gladieux P."/>
            <person name="Hiltunen Thoren M."/>
            <person name="Johannesson H."/>
        </authorList>
    </citation>
    <scope>NUCLEOTIDE SEQUENCE</scope>
    <source>
        <strain evidence="18">CBS 141.50</strain>
    </source>
</reference>
<protein>
    <recommendedName>
        <fullName evidence="4">glucan endo-1,3-beta-D-glucosidase</fullName>
        <ecNumber evidence="4">3.2.1.39</ecNumber>
    </recommendedName>
    <alternativeName>
        <fullName evidence="15">Endo-1,3-beta-glucanase btgC</fullName>
    </alternativeName>
    <alternativeName>
        <fullName evidence="14">Laminarinase btgC</fullName>
    </alternativeName>
</protein>
<dbReference type="GO" id="GO:0000272">
    <property type="term" value="P:polysaccharide catabolic process"/>
    <property type="evidence" value="ECO:0007669"/>
    <property type="project" value="UniProtKB-KW"/>
</dbReference>
<dbReference type="AlphaFoldDB" id="A0AAN6UWM9"/>
<keyword evidence="8 17" id="KW-0472">Membrane</keyword>
<name>A0AAN6UWM9_9PEZI</name>
<evidence type="ECO:0000313" key="18">
    <source>
        <dbReference type="EMBL" id="KAK4140414.1"/>
    </source>
</evidence>
<proteinExistence type="inferred from homology"/>
<evidence type="ECO:0000256" key="10">
    <source>
        <dbReference type="ARBA" id="ARBA00023277"/>
    </source>
</evidence>
<keyword evidence="12" id="KW-0624">Polysaccharide degradation</keyword>
<dbReference type="GO" id="GO:0009277">
    <property type="term" value="C:fungal-type cell wall"/>
    <property type="evidence" value="ECO:0007669"/>
    <property type="project" value="TreeGrafter"/>
</dbReference>
<evidence type="ECO:0000256" key="16">
    <source>
        <dbReference type="SAM" id="MobiDB-lite"/>
    </source>
</evidence>
<evidence type="ECO:0000256" key="2">
    <source>
        <dbReference type="ARBA" id="ARBA00004401"/>
    </source>
</evidence>
<keyword evidence="11" id="KW-0961">Cell wall biogenesis/degradation</keyword>
<keyword evidence="5" id="KW-1003">Cell membrane</keyword>
<feature type="region of interest" description="Disordered" evidence="16">
    <location>
        <begin position="435"/>
        <end position="459"/>
    </location>
</feature>
<keyword evidence="17" id="KW-1133">Transmembrane helix</keyword>
<dbReference type="GO" id="GO:0009986">
    <property type="term" value="C:cell surface"/>
    <property type="evidence" value="ECO:0007669"/>
    <property type="project" value="TreeGrafter"/>
</dbReference>
<dbReference type="Proteomes" id="UP001302676">
    <property type="component" value="Unassembled WGS sequence"/>
</dbReference>
<feature type="region of interest" description="Disordered" evidence="16">
    <location>
        <begin position="185"/>
        <end position="250"/>
    </location>
</feature>
<evidence type="ECO:0000256" key="6">
    <source>
        <dbReference type="ARBA" id="ARBA00022801"/>
    </source>
</evidence>
<evidence type="ECO:0000256" key="4">
    <source>
        <dbReference type="ARBA" id="ARBA00012780"/>
    </source>
</evidence>
<gene>
    <name evidence="18" type="ORF">C8A04DRAFT_14982</name>
</gene>
<dbReference type="GeneID" id="87814930"/>
<accession>A0AAN6UWM9</accession>